<dbReference type="InterPro" id="IPR002645">
    <property type="entry name" value="STAS_dom"/>
</dbReference>
<dbReference type="PANTHER" id="PTHR33495">
    <property type="entry name" value="ANTI-SIGMA FACTOR ANTAGONIST TM_1081-RELATED-RELATED"/>
    <property type="match status" value="1"/>
</dbReference>
<reference evidence="3" key="1">
    <citation type="submission" date="2017-06" db="EMBL/GenBank/DDBJ databases">
        <authorList>
            <person name="Varghese N."/>
            <person name="Submissions S."/>
        </authorList>
    </citation>
    <scope>NUCLEOTIDE SEQUENCE [LARGE SCALE GENOMIC DNA]</scope>
    <source>
        <strain evidence="3">DSM 46839</strain>
    </source>
</reference>
<dbReference type="Gene3D" id="3.30.750.24">
    <property type="entry name" value="STAS domain"/>
    <property type="match status" value="1"/>
</dbReference>
<dbReference type="PROSITE" id="PS50801">
    <property type="entry name" value="STAS"/>
    <property type="match status" value="1"/>
</dbReference>
<name>A0A239HFS5_9ACTN</name>
<sequence>MYPRPVSPRSTARFPRPLLLSIDLQTGRVTVAGELDRAVAHRLADALDALTLTGHRAWTVDAAAVTFCDAEGLRVLAAGSLLADARGCTLQVVGAAPFTARLLRLVGMGALLDAPGHRAPLGVG</sequence>
<proteinExistence type="predicted"/>
<dbReference type="RefSeq" id="WP_089306578.1">
    <property type="nucleotide sequence ID" value="NZ_FZOO01000008.1"/>
</dbReference>
<dbReference type="GO" id="GO:0043856">
    <property type="term" value="F:anti-sigma factor antagonist activity"/>
    <property type="evidence" value="ECO:0007669"/>
    <property type="project" value="TreeGrafter"/>
</dbReference>
<evidence type="ECO:0000259" key="1">
    <source>
        <dbReference type="PROSITE" id="PS50801"/>
    </source>
</evidence>
<protein>
    <submittedName>
        <fullName evidence="2">Anti-anti-sigma factor</fullName>
    </submittedName>
</protein>
<gene>
    <name evidence="2" type="ORF">SAMN06893096_10875</name>
</gene>
<evidence type="ECO:0000313" key="2">
    <source>
        <dbReference type="EMBL" id="SNS80001.1"/>
    </source>
</evidence>
<dbReference type="EMBL" id="FZOO01000008">
    <property type="protein sequence ID" value="SNS80001.1"/>
    <property type="molecule type" value="Genomic_DNA"/>
</dbReference>
<evidence type="ECO:0000313" key="3">
    <source>
        <dbReference type="Proteomes" id="UP000198373"/>
    </source>
</evidence>
<feature type="domain" description="STAS" evidence="1">
    <location>
        <begin position="29"/>
        <end position="124"/>
    </location>
</feature>
<organism evidence="2 3">
    <name type="scientific">Geodermatophilus pulveris</name>
    <dbReference type="NCBI Taxonomy" id="1564159"/>
    <lineage>
        <taxon>Bacteria</taxon>
        <taxon>Bacillati</taxon>
        <taxon>Actinomycetota</taxon>
        <taxon>Actinomycetes</taxon>
        <taxon>Geodermatophilales</taxon>
        <taxon>Geodermatophilaceae</taxon>
        <taxon>Geodermatophilus</taxon>
    </lineage>
</organism>
<dbReference type="SUPFAM" id="SSF52091">
    <property type="entry name" value="SpoIIaa-like"/>
    <property type="match status" value="1"/>
</dbReference>
<dbReference type="CDD" id="cd07043">
    <property type="entry name" value="STAS_anti-anti-sigma_factors"/>
    <property type="match status" value="1"/>
</dbReference>
<dbReference type="OrthoDB" id="3622319at2"/>
<keyword evidence="3" id="KW-1185">Reference proteome</keyword>
<accession>A0A239HFS5</accession>
<dbReference type="Proteomes" id="UP000198373">
    <property type="component" value="Unassembled WGS sequence"/>
</dbReference>
<dbReference type="Pfam" id="PF13466">
    <property type="entry name" value="STAS_2"/>
    <property type="match status" value="1"/>
</dbReference>
<dbReference type="PANTHER" id="PTHR33495:SF2">
    <property type="entry name" value="ANTI-SIGMA FACTOR ANTAGONIST TM_1081-RELATED"/>
    <property type="match status" value="1"/>
</dbReference>
<dbReference type="AlphaFoldDB" id="A0A239HFS5"/>
<dbReference type="InterPro" id="IPR058548">
    <property type="entry name" value="MlaB-like_STAS"/>
</dbReference>
<dbReference type="InterPro" id="IPR036513">
    <property type="entry name" value="STAS_dom_sf"/>
</dbReference>